<accession>A0ABU6VBX2</accession>
<dbReference type="Proteomes" id="UP001341840">
    <property type="component" value="Unassembled WGS sequence"/>
</dbReference>
<sequence>MSSSVSFSWYPNESLFWIAASLSARASATKGDDTFRVPELIARTLSLLSLQTRAIKPTPDDLTKEASTFNFVHPIGSGFQVAFL</sequence>
<dbReference type="EMBL" id="JASCZI010151105">
    <property type="protein sequence ID" value="MED6169458.1"/>
    <property type="molecule type" value="Genomic_DNA"/>
</dbReference>
<comment type="caution">
    <text evidence="1">The sequence shown here is derived from an EMBL/GenBank/DDBJ whole genome shotgun (WGS) entry which is preliminary data.</text>
</comment>
<name>A0ABU6VBX2_9FABA</name>
<gene>
    <name evidence="1" type="ORF">PIB30_021448</name>
</gene>
<organism evidence="1 2">
    <name type="scientific">Stylosanthes scabra</name>
    <dbReference type="NCBI Taxonomy" id="79078"/>
    <lineage>
        <taxon>Eukaryota</taxon>
        <taxon>Viridiplantae</taxon>
        <taxon>Streptophyta</taxon>
        <taxon>Embryophyta</taxon>
        <taxon>Tracheophyta</taxon>
        <taxon>Spermatophyta</taxon>
        <taxon>Magnoliopsida</taxon>
        <taxon>eudicotyledons</taxon>
        <taxon>Gunneridae</taxon>
        <taxon>Pentapetalae</taxon>
        <taxon>rosids</taxon>
        <taxon>fabids</taxon>
        <taxon>Fabales</taxon>
        <taxon>Fabaceae</taxon>
        <taxon>Papilionoideae</taxon>
        <taxon>50 kb inversion clade</taxon>
        <taxon>dalbergioids sensu lato</taxon>
        <taxon>Dalbergieae</taxon>
        <taxon>Pterocarpus clade</taxon>
        <taxon>Stylosanthes</taxon>
    </lineage>
</organism>
<keyword evidence="2" id="KW-1185">Reference proteome</keyword>
<evidence type="ECO:0000313" key="2">
    <source>
        <dbReference type="Proteomes" id="UP001341840"/>
    </source>
</evidence>
<evidence type="ECO:0000313" key="1">
    <source>
        <dbReference type="EMBL" id="MED6169458.1"/>
    </source>
</evidence>
<proteinExistence type="predicted"/>
<protein>
    <submittedName>
        <fullName evidence="1">Uncharacterized protein</fullName>
    </submittedName>
</protein>
<reference evidence="1 2" key="1">
    <citation type="journal article" date="2023" name="Plants (Basel)">
        <title>Bridging the Gap: Combining Genomics and Transcriptomics Approaches to Understand Stylosanthes scabra, an Orphan Legume from the Brazilian Caatinga.</title>
        <authorList>
            <person name="Ferreira-Neto J.R.C."/>
            <person name="da Silva M.D."/>
            <person name="Binneck E."/>
            <person name="de Melo N.F."/>
            <person name="da Silva R.H."/>
            <person name="de Melo A.L.T.M."/>
            <person name="Pandolfi V."/>
            <person name="Bustamante F.O."/>
            <person name="Brasileiro-Vidal A.C."/>
            <person name="Benko-Iseppon A.M."/>
        </authorList>
    </citation>
    <scope>NUCLEOTIDE SEQUENCE [LARGE SCALE GENOMIC DNA]</scope>
    <source>
        <tissue evidence="1">Leaves</tissue>
    </source>
</reference>